<organism evidence="2 3">
    <name type="scientific">Iodobacter violaceini</name>
    <dbReference type="NCBI Taxonomy" id="3044271"/>
    <lineage>
        <taxon>Bacteria</taxon>
        <taxon>Pseudomonadati</taxon>
        <taxon>Pseudomonadota</taxon>
        <taxon>Betaproteobacteria</taxon>
        <taxon>Neisseriales</taxon>
        <taxon>Chitinibacteraceae</taxon>
        <taxon>Iodobacter</taxon>
    </lineage>
</organism>
<feature type="transmembrane region" description="Helical" evidence="1">
    <location>
        <begin position="41"/>
        <end position="71"/>
    </location>
</feature>
<dbReference type="Proteomes" id="UP000712570">
    <property type="component" value="Unassembled WGS sequence"/>
</dbReference>
<protein>
    <submittedName>
        <fullName evidence="2">Uncharacterized protein</fullName>
    </submittedName>
</protein>
<evidence type="ECO:0000313" key="2">
    <source>
        <dbReference type="EMBL" id="NHQ86703.1"/>
    </source>
</evidence>
<dbReference type="EMBL" id="JAAOLX010000005">
    <property type="protein sequence ID" value="NHQ86703.1"/>
    <property type="molecule type" value="Genomic_DNA"/>
</dbReference>
<feature type="transmembrane region" description="Helical" evidence="1">
    <location>
        <begin position="78"/>
        <end position="98"/>
    </location>
</feature>
<dbReference type="RefSeq" id="WP_166825941.1">
    <property type="nucleotide sequence ID" value="NZ_JAAOLX010000005.1"/>
</dbReference>
<feature type="transmembrane region" description="Helical" evidence="1">
    <location>
        <begin position="7"/>
        <end position="29"/>
    </location>
</feature>
<evidence type="ECO:0000313" key="3">
    <source>
        <dbReference type="Proteomes" id="UP000712570"/>
    </source>
</evidence>
<sequence length="103" mass="12047">MSNKKNYFAFFASMLIWIGWAEVFLLEIIKENIKTANYLTFYILFVPFYVLPSVIPCTFLLAGIFSVISLLPEKNNRISFDVPLLVSIGCSFVFYFIFRMFNE</sequence>
<keyword evidence="3" id="KW-1185">Reference proteome</keyword>
<name>A0ABX0L2C7_9NEIS</name>
<proteinExistence type="predicted"/>
<evidence type="ECO:0000256" key="1">
    <source>
        <dbReference type="SAM" id="Phobius"/>
    </source>
</evidence>
<keyword evidence="1" id="KW-0812">Transmembrane</keyword>
<keyword evidence="1" id="KW-0472">Membrane</keyword>
<keyword evidence="1" id="KW-1133">Transmembrane helix</keyword>
<reference evidence="2 3" key="1">
    <citation type="submission" date="2020-03" db="EMBL/GenBank/DDBJ databases">
        <title>Draft genome sequence of environmentally isolated violet-colored cultures.</title>
        <authorList>
            <person name="Wilson H.S."/>
        </authorList>
    </citation>
    <scope>NUCLEOTIDE SEQUENCE [LARGE SCALE GENOMIC DNA]</scope>
    <source>
        <strain evidence="2 3">HSC-16F04</strain>
    </source>
</reference>
<gene>
    <name evidence="2" type="ORF">HA050_11300</name>
</gene>
<comment type="caution">
    <text evidence="2">The sequence shown here is derived from an EMBL/GenBank/DDBJ whole genome shotgun (WGS) entry which is preliminary data.</text>
</comment>
<accession>A0ABX0L2C7</accession>